<keyword evidence="2" id="KW-0812">Transmembrane</keyword>
<name>A0A0D2MGW7_9CHLO</name>
<evidence type="ECO:0000259" key="3">
    <source>
        <dbReference type="Pfam" id="PF14159"/>
    </source>
</evidence>
<protein>
    <recommendedName>
        <fullName evidence="3">Cyanobacterial aminoacyl-tRNA synthetase CAAD domain-containing protein</fullName>
    </recommendedName>
</protein>
<organism evidence="4 5">
    <name type="scientific">Monoraphidium neglectum</name>
    <dbReference type="NCBI Taxonomy" id="145388"/>
    <lineage>
        <taxon>Eukaryota</taxon>
        <taxon>Viridiplantae</taxon>
        <taxon>Chlorophyta</taxon>
        <taxon>core chlorophytes</taxon>
        <taxon>Chlorophyceae</taxon>
        <taxon>CS clade</taxon>
        <taxon>Sphaeropleales</taxon>
        <taxon>Selenastraceae</taxon>
        <taxon>Monoraphidium</taxon>
    </lineage>
</organism>
<dbReference type="InterPro" id="IPR033344">
    <property type="entry name" value="CURT1"/>
</dbReference>
<keyword evidence="2" id="KW-0472">Membrane</keyword>
<dbReference type="OrthoDB" id="2014299at2759"/>
<dbReference type="GO" id="GO:0016020">
    <property type="term" value="C:membrane"/>
    <property type="evidence" value="ECO:0007669"/>
    <property type="project" value="UniProtKB-SubCell"/>
</dbReference>
<dbReference type="EMBL" id="KK104195">
    <property type="protein sequence ID" value="KIY94285.1"/>
    <property type="molecule type" value="Genomic_DNA"/>
</dbReference>
<evidence type="ECO:0000256" key="2">
    <source>
        <dbReference type="SAM" id="Phobius"/>
    </source>
</evidence>
<dbReference type="AlphaFoldDB" id="A0A0D2MGW7"/>
<dbReference type="Proteomes" id="UP000054498">
    <property type="component" value="Unassembled WGS sequence"/>
</dbReference>
<dbReference type="KEGG" id="mng:MNEG_13676"/>
<reference evidence="4 5" key="1">
    <citation type="journal article" date="2013" name="BMC Genomics">
        <title>Reconstruction of the lipid metabolism for the microalga Monoraphidium neglectum from its genome sequence reveals characteristics suitable for biofuel production.</title>
        <authorList>
            <person name="Bogen C."/>
            <person name="Al-Dilaimi A."/>
            <person name="Albersmeier A."/>
            <person name="Wichmann J."/>
            <person name="Grundmann M."/>
            <person name="Rupp O."/>
            <person name="Lauersen K.J."/>
            <person name="Blifernez-Klassen O."/>
            <person name="Kalinowski J."/>
            <person name="Goesmann A."/>
            <person name="Mussgnug J.H."/>
            <person name="Kruse O."/>
        </authorList>
    </citation>
    <scope>NUCLEOTIDE SEQUENCE [LARGE SCALE GENOMIC DNA]</scope>
    <source>
        <strain evidence="4 5">SAG 48.87</strain>
    </source>
</reference>
<dbReference type="GO" id="GO:0009579">
    <property type="term" value="C:thylakoid"/>
    <property type="evidence" value="ECO:0007669"/>
    <property type="project" value="InterPro"/>
</dbReference>
<keyword evidence="2" id="KW-1133">Transmembrane helix</keyword>
<feature type="domain" description="Cyanobacterial aminoacyl-tRNA synthetase CAAD" evidence="3">
    <location>
        <begin position="56"/>
        <end position="132"/>
    </location>
</feature>
<dbReference type="GeneID" id="25731162"/>
<evidence type="ECO:0000256" key="1">
    <source>
        <dbReference type="ARBA" id="ARBA00004141"/>
    </source>
</evidence>
<dbReference type="InterPro" id="IPR025564">
    <property type="entry name" value="CAAD_dom"/>
</dbReference>
<evidence type="ECO:0000313" key="5">
    <source>
        <dbReference type="Proteomes" id="UP000054498"/>
    </source>
</evidence>
<dbReference type="RefSeq" id="XP_013893305.1">
    <property type="nucleotide sequence ID" value="XM_014037851.1"/>
</dbReference>
<accession>A0A0D2MGW7</accession>
<dbReference type="PANTHER" id="PTHR33222:SF4">
    <property type="entry name" value="PROTEIN CURVATURE THYLAKOID 1A, CHLOROPLASTIC"/>
    <property type="match status" value="1"/>
</dbReference>
<dbReference type="Pfam" id="PF14159">
    <property type="entry name" value="CAAD"/>
    <property type="match status" value="1"/>
</dbReference>
<proteinExistence type="predicted"/>
<sequence>MLLSAQSRAAMRPAGPQARLMSVRPTVARNIRARASEPSGVDAEELQRKLERVSSDIKEKWEKTDDKPGAVLVIGGTVVAVALAFNLVNAIDKIPVVSDLIELVGIGVTGWYLTVGPDRDELFISIKEFFGKVYKF</sequence>
<dbReference type="PANTHER" id="PTHR33222">
    <property type="match status" value="1"/>
</dbReference>
<keyword evidence="5" id="KW-1185">Reference proteome</keyword>
<feature type="transmembrane region" description="Helical" evidence="2">
    <location>
        <begin position="69"/>
        <end position="88"/>
    </location>
</feature>
<gene>
    <name evidence="4" type="ORF">MNEG_13676</name>
</gene>
<dbReference type="STRING" id="145388.A0A0D2MGW7"/>
<evidence type="ECO:0000313" key="4">
    <source>
        <dbReference type="EMBL" id="KIY94285.1"/>
    </source>
</evidence>
<comment type="subcellular location">
    <subcellularLocation>
        <location evidence="1">Membrane</location>
        <topology evidence="1">Multi-pass membrane protein</topology>
    </subcellularLocation>
</comment>